<dbReference type="PROSITE" id="PS51133">
    <property type="entry name" value="ZF_TFIIS_2"/>
    <property type="match status" value="1"/>
</dbReference>
<dbReference type="Pfam" id="PF01096">
    <property type="entry name" value="Zn_ribbon_TFIIS"/>
    <property type="match status" value="1"/>
</dbReference>
<dbReference type="SUPFAM" id="SSF46942">
    <property type="entry name" value="Elongation factor TFIIS domain 2"/>
    <property type="match status" value="1"/>
</dbReference>
<keyword evidence="3" id="KW-0862">Zinc</keyword>
<protein>
    <recommendedName>
        <fullName evidence="4">TFIIS-type domain-containing protein</fullName>
    </recommendedName>
</protein>
<evidence type="ECO:0000256" key="3">
    <source>
        <dbReference type="ARBA" id="ARBA00022833"/>
    </source>
</evidence>
<dbReference type="PANTHER" id="PTHR11477:SF0">
    <property type="entry name" value="IP08861P-RELATED"/>
    <property type="match status" value="1"/>
</dbReference>
<dbReference type="PANTHER" id="PTHR11477">
    <property type="entry name" value="TRANSCRIPTION FACTOR S-II ZINC FINGER DOMAIN-CONTAINING PROTEIN"/>
    <property type="match status" value="1"/>
</dbReference>
<evidence type="ECO:0000256" key="1">
    <source>
        <dbReference type="ARBA" id="ARBA00022723"/>
    </source>
</evidence>
<dbReference type="Gene3D" id="1.10.472.30">
    <property type="entry name" value="Transcription elongation factor S-II, central domain"/>
    <property type="match status" value="1"/>
</dbReference>
<accession>A0A6C0I7I1</accession>
<dbReference type="InterPro" id="IPR035100">
    <property type="entry name" value="TF_IIS-typ"/>
</dbReference>
<keyword evidence="2" id="KW-0863">Zinc-finger</keyword>
<dbReference type="SMART" id="SM00440">
    <property type="entry name" value="ZnF_C2C2"/>
    <property type="match status" value="1"/>
</dbReference>
<evidence type="ECO:0000313" key="5">
    <source>
        <dbReference type="EMBL" id="QHT88550.1"/>
    </source>
</evidence>
<dbReference type="GO" id="GO:0003676">
    <property type="term" value="F:nucleic acid binding"/>
    <property type="evidence" value="ECO:0007669"/>
    <property type="project" value="InterPro"/>
</dbReference>
<name>A0A6C0I7I1_9ZZZZ</name>
<organism evidence="5">
    <name type="scientific">viral metagenome</name>
    <dbReference type="NCBI Taxonomy" id="1070528"/>
    <lineage>
        <taxon>unclassified sequences</taxon>
        <taxon>metagenomes</taxon>
        <taxon>organismal metagenomes</taxon>
    </lineage>
</organism>
<proteinExistence type="predicted"/>
<dbReference type="InterPro" id="IPR003618">
    <property type="entry name" value="TFIIS_cen_dom"/>
</dbReference>
<dbReference type="PIRSF" id="PIRSF006704">
    <property type="entry name" value="TF_IIS"/>
    <property type="match status" value="1"/>
</dbReference>
<evidence type="ECO:0000259" key="4">
    <source>
        <dbReference type="PROSITE" id="PS51133"/>
    </source>
</evidence>
<dbReference type="InterPro" id="IPR001222">
    <property type="entry name" value="Znf_TFIIS"/>
</dbReference>
<dbReference type="CDD" id="cd13749">
    <property type="entry name" value="Zn-ribbon_TFIIS"/>
    <property type="match status" value="1"/>
</dbReference>
<dbReference type="AlphaFoldDB" id="A0A6C0I7I1"/>
<sequence>MSIKKIENPDAFRSNIRKKLSSFLLENMNHASNLEKGIYNWALKEATNRKVVKKWDNQFFIQIYLDHLRSIFVNLRNDKLTLMVLNGDIKAHELAFMSHHEMMPDKWDEMIKAKSIRDKSKFEQNIEASTDTFTCRKCRSKKCTYYQMQTRSADEPMTVFVTCLDCSTRWKC</sequence>
<dbReference type="InterPro" id="IPR036575">
    <property type="entry name" value="TFIIS_cen_dom_sf"/>
</dbReference>
<dbReference type="SUPFAM" id="SSF57783">
    <property type="entry name" value="Zinc beta-ribbon"/>
    <property type="match status" value="1"/>
</dbReference>
<evidence type="ECO:0000256" key="2">
    <source>
        <dbReference type="ARBA" id="ARBA00022771"/>
    </source>
</evidence>
<keyword evidence="1" id="KW-0479">Metal-binding</keyword>
<dbReference type="EMBL" id="MN740118">
    <property type="protein sequence ID" value="QHT88550.1"/>
    <property type="molecule type" value="Genomic_DNA"/>
</dbReference>
<reference evidence="5" key="1">
    <citation type="journal article" date="2020" name="Nature">
        <title>Giant virus diversity and host interactions through global metagenomics.</title>
        <authorList>
            <person name="Schulz F."/>
            <person name="Roux S."/>
            <person name="Paez-Espino D."/>
            <person name="Jungbluth S."/>
            <person name="Walsh D.A."/>
            <person name="Denef V.J."/>
            <person name="McMahon K.D."/>
            <person name="Konstantinidis K.T."/>
            <person name="Eloe-Fadrosh E.A."/>
            <person name="Kyrpides N.C."/>
            <person name="Woyke T."/>
        </authorList>
    </citation>
    <scope>NUCLEOTIDE SEQUENCE</scope>
    <source>
        <strain evidence="5">GVMAG-M-3300023184-51</strain>
    </source>
</reference>
<dbReference type="GO" id="GO:0005634">
    <property type="term" value="C:nucleus"/>
    <property type="evidence" value="ECO:0007669"/>
    <property type="project" value="TreeGrafter"/>
</dbReference>
<feature type="domain" description="TFIIS-type" evidence="4">
    <location>
        <begin position="131"/>
        <end position="171"/>
    </location>
</feature>
<dbReference type="Pfam" id="PF07500">
    <property type="entry name" value="TFIIS_M"/>
    <property type="match status" value="1"/>
</dbReference>
<dbReference type="GO" id="GO:0008270">
    <property type="term" value="F:zinc ion binding"/>
    <property type="evidence" value="ECO:0007669"/>
    <property type="project" value="UniProtKB-KW"/>
</dbReference>
<dbReference type="Gene3D" id="2.20.25.10">
    <property type="match status" value="1"/>
</dbReference>
<dbReference type="PROSITE" id="PS00466">
    <property type="entry name" value="ZF_TFIIS_1"/>
    <property type="match status" value="1"/>
</dbReference>
<dbReference type="GO" id="GO:0006351">
    <property type="term" value="P:DNA-templated transcription"/>
    <property type="evidence" value="ECO:0007669"/>
    <property type="project" value="InterPro"/>
</dbReference>